<reference evidence="1 2" key="1">
    <citation type="journal article" date="2019" name="Int. J. Syst. Evol. Microbiol.">
        <title>The Global Catalogue of Microorganisms (GCM) 10K type strain sequencing project: providing services to taxonomists for standard genome sequencing and annotation.</title>
        <authorList>
            <consortium name="The Broad Institute Genomics Platform"/>
            <consortium name="The Broad Institute Genome Sequencing Center for Infectious Disease"/>
            <person name="Wu L."/>
            <person name="Ma J."/>
        </authorList>
    </citation>
    <scope>NUCLEOTIDE SEQUENCE [LARGE SCALE GENOMIC DNA]</scope>
    <source>
        <strain evidence="1 2">JCM 11117</strain>
    </source>
</reference>
<gene>
    <name evidence="1" type="ORF">GCM10009559_24960</name>
</gene>
<protein>
    <submittedName>
        <fullName evidence="1">Uncharacterized protein</fullName>
    </submittedName>
</protein>
<dbReference type="Proteomes" id="UP001499967">
    <property type="component" value="Unassembled WGS sequence"/>
</dbReference>
<accession>A0ABN1PXS1</accession>
<keyword evidence="2" id="KW-1185">Reference proteome</keyword>
<evidence type="ECO:0000313" key="2">
    <source>
        <dbReference type="Proteomes" id="UP001499967"/>
    </source>
</evidence>
<name>A0ABN1PXS1_9PSEU</name>
<proteinExistence type="predicted"/>
<organism evidence="1 2">
    <name type="scientific">Pseudonocardia zijingensis</name>
    <dbReference type="NCBI Taxonomy" id="153376"/>
    <lineage>
        <taxon>Bacteria</taxon>
        <taxon>Bacillati</taxon>
        <taxon>Actinomycetota</taxon>
        <taxon>Actinomycetes</taxon>
        <taxon>Pseudonocardiales</taxon>
        <taxon>Pseudonocardiaceae</taxon>
        <taxon>Pseudonocardia</taxon>
    </lineage>
</organism>
<dbReference type="RefSeq" id="WP_343941490.1">
    <property type="nucleotide sequence ID" value="NZ_BAAAHP010000071.1"/>
</dbReference>
<dbReference type="EMBL" id="BAAAHP010000071">
    <property type="protein sequence ID" value="GAA0934435.1"/>
    <property type="molecule type" value="Genomic_DNA"/>
</dbReference>
<comment type="caution">
    <text evidence="1">The sequence shown here is derived from an EMBL/GenBank/DDBJ whole genome shotgun (WGS) entry which is preliminary data.</text>
</comment>
<evidence type="ECO:0000313" key="1">
    <source>
        <dbReference type="EMBL" id="GAA0934435.1"/>
    </source>
</evidence>
<sequence>MDPGTQRGQVGAAAAVVAGLGLVAGRRLWEAGRPVRTLASAVLGRSVTLASVLAGPDAVAALAARGREGGAELQRQARGLLRLLVGEVLAAFLETTDLTALVRRHVDLDAVAAGLDLDAAVARVDLDAAVARVDLDAAVARVDLDAIARRLDVDAVVAGVDLDAIADRLDVDAVAARIDLDAVIARIDLVGLAREVIDAIDLPEIVRHSTGSLTSDTIRGVRIEARQADDAVAGFVDRLLHRPRQAPAGP</sequence>